<keyword evidence="2" id="KW-0446">Lipid-binding</keyword>
<dbReference type="SUPFAM" id="SSF82549">
    <property type="entry name" value="DAK1/DegV-like"/>
    <property type="match status" value="1"/>
</dbReference>
<sequence length="281" mass="30378">MAKIKIVTDSTVDLSRELIEEFDIEVVPLSIHIDGNTYLDRVDITPAEFMKKMKESHELPKSSQPPAGVFAEVYDRFGDQGYEILSIHMTGGMSGTVQSAESAAAMSHANVTVVDSRYISKALAFQVIEAAKMAREGKAIQEIVSRLETVRANTKLFVVVDTLENLVKGGRIGKGKAMIGSLLNIKPIASLEGGVYTPVAKVRSHTQVAKYLAKQFAGDIKGKTIKGVGLVHAEGIELASKLKNLIEGLDADAEVEIEETTPIISTHTGPGAIGFMYYLED</sequence>
<proteinExistence type="predicted"/>
<dbReference type="EMBL" id="VDEM01000001">
    <property type="protein sequence ID" value="KAF0826088.1"/>
    <property type="molecule type" value="Genomic_DNA"/>
</dbReference>
<dbReference type="AlphaFoldDB" id="A0A380XWD1"/>
<dbReference type="Gene3D" id="3.30.1180.10">
    <property type="match status" value="1"/>
</dbReference>
<comment type="caution">
    <text evidence="3">The sequence shown here is derived from an EMBL/GenBank/DDBJ whole genome shotgun (WGS) entry which is preliminary data.</text>
</comment>
<comment type="function">
    <text evidence="1">May bind long-chain fatty acids, such as palmitate, and may play a role in lipid transport or fatty acid metabolism.</text>
</comment>
<dbReference type="InterPro" id="IPR050270">
    <property type="entry name" value="DegV_domain_contain"/>
</dbReference>
<evidence type="ECO:0000313" key="3">
    <source>
        <dbReference type="EMBL" id="KAF0826088.1"/>
    </source>
</evidence>
<dbReference type="InterPro" id="IPR003797">
    <property type="entry name" value="DegV"/>
</dbReference>
<reference evidence="3 4" key="1">
    <citation type="journal article" date="2020" name="G3 (Bethesda)">
        <title>Whole Genome Sequencing and Comparative Genomics of Two Nematicidal Bacillus Strains Reveals a Wide Range of Possible Virulence Factors.</title>
        <authorList>
            <person name="Susic N."/>
            <person name="Janezic S."/>
            <person name="Rupnik M."/>
            <person name="Geric Stare B."/>
        </authorList>
    </citation>
    <scope>NUCLEOTIDE SEQUENCE [LARGE SCALE GENOMIC DNA]</scope>
    <source>
        <strain evidence="3 4">I-1582</strain>
    </source>
</reference>
<evidence type="ECO:0000256" key="1">
    <source>
        <dbReference type="ARBA" id="ARBA00003238"/>
    </source>
</evidence>
<evidence type="ECO:0000256" key="2">
    <source>
        <dbReference type="ARBA" id="ARBA00023121"/>
    </source>
</evidence>
<dbReference type="PANTHER" id="PTHR33434:SF8">
    <property type="entry name" value="DEGV DOMAIN-CONTAINING PROTEIN SPR1019"/>
    <property type="match status" value="1"/>
</dbReference>
<accession>A0A380XWD1</accession>
<dbReference type="Pfam" id="PF02645">
    <property type="entry name" value="DegV"/>
    <property type="match status" value="1"/>
</dbReference>
<organism evidence="3 4">
    <name type="scientific">Cytobacillus firmus</name>
    <name type="common">Bacillus firmus</name>
    <dbReference type="NCBI Taxonomy" id="1399"/>
    <lineage>
        <taxon>Bacteria</taxon>
        <taxon>Bacillati</taxon>
        <taxon>Bacillota</taxon>
        <taxon>Bacilli</taxon>
        <taxon>Bacillales</taxon>
        <taxon>Bacillaceae</taxon>
        <taxon>Cytobacillus</taxon>
    </lineage>
</organism>
<dbReference type="PROSITE" id="PS51482">
    <property type="entry name" value="DEGV"/>
    <property type="match status" value="1"/>
</dbReference>
<protein>
    <submittedName>
        <fullName evidence="3">DegV family protein</fullName>
    </submittedName>
</protein>
<dbReference type="OrthoDB" id="5429275at2"/>
<dbReference type="RefSeq" id="WP_061792054.1">
    <property type="nucleotide sequence ID" value="NZ_JABVDD010000019.1"/>
</dbReference>
<gene>
    <name evidence="3" type="ORF">KIS1582_0227</name>
</gene>
<dbReference type="InterPro" id="IPR043168">
    <property type="entry name" value="DegV_C"/>
</dbReference>
<dbReference type="Gene3D" id="3.40.50.10170">
    <property type="match status" value="1"/>
</dbReference>
<evidence type="ECO:0000313" key="4">
    <source>
        <dbReference type="Proteomes" id="UP000465778"/>
    </source>
</evidence>
<dbReference type="GeneID" id="67524868"/>
<dbReference type="Proteomes" id="UP000465778">
    <property type="component" value="Unassembled WGS sequence"/>
</dbReference>
<name>A0A380XWD1_CYTFI</name>
<dbReference type="GO" id="GO:0008289">
    <property type="term" value="F:lipid binding"/>
    <property type="evidence" value="ECO:0007669"/>
    <property type="project" value="UniProtKB-KW"/>
</dbReference>
<dbReference type="NCBIfam" id="TIGR00762">
    <property type="entry name" value="DegV"/>
    <property type="match status" value="1"/>
</dbReference>
<dbReference type="PANTHER" id="PTHR33434">
    <property type="entry name" value="DEGV DOMAIN-CONTAINING PROTEIN DR_1986-RELATED"/>
    <property type="match status" value="1"/>
</dbReference>